<evidence type="ECO:0000313" key="2">
    <source>
        <dbReference type="Proteomes" id="UP000000628"/>
    </source>
</evidence>
<reference evidence="1 2" key="1">
    <citation type="journal article" date="2009" name="Stand. Genomic Sci.">
        <title>Complete genome sequence of Jonesia denitrificans type strain (Prevot 55134).</title>
        <authorList>
            <person name="Pukall R."/>
            <person name="Gehrich-Schroter G."/>
            <person name="Lapidus A."/>
            <person name="Nolan M."/>
            <person name="Glavina Del Rio T."/>
            <person name="Lucas S."/>
            <person name="Chen F."/>
            <person name="Tice H."/>
            <person name="Pitluck S."/>
            <person name="Cheng J.F."/>
            <person name="Copeland A."/>
            <person name="Saunders E."/>
            <person name="Brettin T."/>
            <person name="Detter J.C."/>
            <person name="Bruce D."/>
            <person name="Goodwin L."/>
            <person name="Pati A."/>
            <person name="Ivanova N."/>
            <person name="Mavromatis K."/>
            <person name="Ovchinnikova G."/>
            <person name="Chen A."/>
            <person name="Palaniappan K."/>
            <person name="Land M."/>
            <person name="Hauser L."/>
            <person name="Chang Y.J."/>
            <person name="Jeffries C.D."/>
            <person name="Chain P."/>
            <person name="Goker M."/>
            <person name="Bristow J."/>
            <person name="Eisen J.A."/>
            <person name="Markowitz V."/>
            <person name="Hugenholtz P."/>
            <person name="Kyrpides N.C."/>
            <person name="Klenk H.P."/>
            <person name="Han C."/>
        </authorList>
    </citation>
    <scope>NUCLEOTIDE SEQUENCE [LARGE SCALE GENOMIC DNA]</scope>
    <source>
        <strain evidence="2">ATCC 14870 / DSM 20603 / BCRC 15368 / CIP 55.134 / JCM 11481 / NBRC 15587 / NCTC 10816 / Prevot 55134</strain>
    </source>
</reference>
<sequence>MDRWTALFADLEAHLDAESEIDVHSAADELRRAEIARIALWQRFLGVKGSEVTLVTKGGVRFSGMVREAHPQWVLLTASGRDTIHPMTAITAVTGLGGAVPEESVYGTSPAQRKAREVSLVRMLRGLGERRAYVTVTAGQATEQGYLVDVLADSLDLAVRSTPSDTWSVERRQFSTVTIPLAPVEAIVVDGV</sequence>
<dbReference type="OrthoDB" id="3827359at2"/>
<dbReference type="RefSeq" id="WP_015772090.1">
    <property type="nucleotide sequence ID" value="NC_013174.1"/>
</dbReference>
<dbReference type="AlphaFoldDB" id="C7QZG4"/>
<accession>C7QZG4</accession>
<gene>
    <name evidence="1" type="ordered locus">Jden_1819</name>
</gene>
<keyword evidence="2" id="KW-1185">Reference proteome</keyword>
<name>C7QZG4_JONDD</name>
<evidence type="ECO:0000313" key="1">
    <source>
        <dbReference type="EMBL" id="ACV09462.1"/>
    </source>
</evidence>
<dbReference type="STRING" id="471856.Jden_1819"/>
<dbReference type="HOGENOM" id="CLU_118533_1_0_11"/>
<protein>
    <submittedName>
        <fullName evidence="1">Uncharacterized protein</fullName>
    </submittedName>
</protein>
<proteinExistence type="predicted"/>
<dbReference type="EMBL" id="CP001706">
    <property type="protein sequence ID" value="ACV09462.1"/>
    <property type="molecule type" value="Genomic_DNA"/>
</dbReference>
<dbReference type="Proteomes" id="UP000000628">
    <property type="component" value="Chromosome"/>
</dbReference>
<organism evidence="1 2">
    <name type="scientific">Jonesia denitrificans (strain ATCC 14870 / DSM 20603 / BCRC 15368 / CIP 55.134 / JCM 11481 / NBRC 15587 / NCTC 10816 / Prevot 55134)</name>
    <name type="common">Listeria denitrificans</name>
    <dbReference type="NCBI Taxonomy" id="471856"/>
    <lineage>
        <taxon>Bacteria</taxon>
        <taxon>Bacillati</taxon>
        <taxon>Actinomycetota</taxon>
        <taxon>Actinomycetes</taxon>
        <taxon>Micrococcales</taxon>
        <taxon>Jonesiaceae</taxon>
        <taxon>Jonesia</taxon>
    </lineage>
</organism>
<dbReference type="KEGG" id="jde:Jden_1819"/>